<keyword evidence="2" id="KW-1185">Reference proteome</keyword>
<gene>
    <name evidence="1" type="primary">WBGene00203420</name>
</gene>
<accession>A0A2A6C0Q8</accession>
<dbReference type="EnsemblMetazoa" id="PPA30553.1">
    <property type="protein sequence ID" value="PPA30553.1"/>
    <property type="gene ID" value="WBGene00203420"/>
</dbReference>
<proteinExistence type="predicted"/>
<evidence type="ECO:0000313" key="2">
    <source>
        <dbReference type="Proteomes" id="UP000005239"/>
    </source>
</evidence>
<evidence type="ECO:0000313" key="1">
    <source>
        <dbReference type="EnsemblMetazoa" id="PPA30553.1"/>
    </source>
</evidence>
<name>A0A2A6C0Q8_PRIPA</name>
<dbReference type="AlphaFoldDB" id="A0A2A6C0Q8"/>
<accession>A0A8R1UKB2</accession>
<dbReference type="Proteomes" id="UP000005239">
    <property type="component" value="Unassembled WGS sequence"/>
</dbReference>
<reference evidence="2" key="1">
    <citation type="journal article" date="2008" name="Nat. Genet.">
        <title>The Pristionchus pacificus genome provides a unique perspective on nematode lifestyle and parasitism.</title>
        <authorList>
            <person name="Dieterich C."/>
            <person name="Clifton S.W."/>
            <person name="Schuster L.N."/>
            <person name="Chinwalla A."/>
            <person name="Delehaunty K."/>
            <person name="Dinkelacker I."/>
            <person name="Fulton L."/>
            <person name="Fulton R."/>
            <person name="Godfrey J."/>
            <person name="Minx P."/>
            <person name="Mitreva M."/>
            <person name="Roeseler W."/>
            <person name="Tian H."/>
            <person name="Witte H."/>
            <person name="Yang S.P."/>
            <person name="Wilson R.K."/>
            <person name="Sommer R.J."/>
        </authorList>
    </citation>
    <scope>NUCLEOTIDE SEQUENCE [LARGE SCALE GENOMIC DNA]</scope>
    <source>
        <strain evidence="2">PS312</strain>
    </source>
</reference>
<organism evidence="1 2">
    <name type="scientific">Pristionchus pacificus</name>
    <name type="common">Parasitic nematode worm</name>
    <dbReference type="NCBI Taxonomy" id="54126"/>
    <lineage>
        <taxon>Eukaryota</taxon>
        <taxon>Metazoa</taxon>
        <taxon>Ecdysozoa</taxon>
        <taxon>Nematoda</taxon>
        <taxon>Chromadorea</taxon>
        <taxon>Rhabditida</taxon>
        <taxon>Rhabditina</taxon>
        <taxon>Diplogasteromorpha</taxon>
        <taxon>Diplogasteroidea</taxon>
        <taxon>Neodiplogasteridae</taxon>
        <taxon>Pristionchus</taxon>
    </lineage>
</organism>
<sequence length="299" mass="34158">MAEETLLIKVSNVGLVLSIVEVVAYPFAICLAILVTIKIVRTSLLPSMIRALLCLTLLRVPFTILRRVYILGMRVFVYGEAMIPLQEINARLHFFAWLIISICGVAFSLQLITASFNLKLSRSLHKLRTATVAGLIIVICITFAFIKIPLSIIYVEIATLTISIMVLAFIFCANRKWRKTRVQDELSAKATWEENMRNIRIIAPLLIHENIFHIANLAAIQIQIWLAPDHKATLNYDPTIFNNVFGLLLACEMLITPALLLYCLNRMNERQKMLQTLIKRRNAEDEGQRYFQQLLSSWN</sequence>
<reference evidence="1" key="2">
    <citation type="submission" date="2022-06" db="UniProtKB">
        <authorList>
            <consortium name="EnsemblMetazoa"/>
        </authorList>
    </citation>
    <scope>IDENTIFICATION</scope>
    <source>
        <strain evidence="1">PS312</strain>
    </source>
</reference>
<protein>
    <submittedName>
        <fullName evidence="1">Uncharacterized protein</fullName>
    </submittedName>
</protein>